<dbReference type="EMBL" id="KY052819">
    <property type="protein sequence ID" value="ASF00196.1"/>
    <property type="molecule type" value="Genomic_DNA"/>
</dbReference>
<proteinExistence type="predicted"/>
<sequence length="204" mass="22865">MAIENTEIQQEGLDVLGNMDRPIPGQSLTSNPDEPKPWEQSPEYSNMHEALDFILNNLMDEKAYVPILNAISEGIPISDIVQQILYIGFNEGKWNPDMLLMLLEPLMYVVMALCEKAGVEYTLYRGEEEDEEKTTDGSINSIGSEVKALQELSKSKIPLPKSTGIPKDILEELEQLEIPQESLMAKQTEKEMPPSPAIDSLMAR</sequence>
<reference evidence="2" key="1">
    <citation type="submission" date="2016-10" db="EMBL/GenBank/DDBJ databases">
        <authorList>
            <person name="Varghese N."/>
        </authorList>
    </citation>
    <scope>NUCLEOTIDE SEQUENCE</scope>
</reference>
<evidence type="ECO:0000313" key="2">
    <source>
        <dbReference type="EMBL" id="ASF00196.1"/>
    </source>
</evidence>
<feature type="region of interest" description="Disordered" evidence="1">
    <location>
        <begin position="16"/>
        <end position="42"/>
    </location>
</feature>
<accession>A0A218MLM8</accession>
<evidence type="ECO:0000256" key="1">
    <source>
        <dbReference type="SAM" id="MobiDB-lite"/>
    </source>
</evidence>
<feature type="region of interest" description="Disordered" evidence="1">
    <location>
        <begin position="180"/>
        <end position="204"/>
    </location>
</feature>
<reference evidence="2" key="2">
    <citation type="journal article" date="2017" name="Nat. Commun.">
        <title>Single-virus genomics reveals hidden cosmopolitan and abundant viruses.</title>
        <authorList>
            <person name="Martinez-Hernandez F."/>
            <person name="Fornas O."/>
            <person name="Lluesma Gomez M."/>
            <person name="Bolduc B."/>
            <person name="de la Cruz Pena M.J."/>
            <person name="Martinez J.M."/>
            <person name="Anton J."/>
            <person name="Gasol J.M."/>
            <person name="Rosselli R."/>
            <person name="Rodriguez-Valera F."/>
            <person name="Sullivan M.B."/>
            <person name="Acinas S.G."/>
            <person name="Martinez-Garcia M."/>
        </authorList>
    </citation>
    <scope>NUCLEOTIDE SEQUENCE</scope>
</reference>
<name>A0A218MLM8_9VIRU</name>
<organism evidence="2">
    <name type="scientific">uncultured virus</name>
    <dbReference type="NCBI Taxonomy" id="340016"/>
    <lineage>
        <taxon>Viruses</taxon>
        <taxon>environmental samples</taxon>
    </lineage>
</organism>
<protein>
    <submittedName>
        <fullName evidence="2">Uncharacterized protein</fullName>
    </submittedName>
</protein>